<dbReference type="SMART" id="SM00100">
    <property type="entry name" value="cNMP"/>
    <property type="match status" value="1"/>
</dbReference>
<dbReference type="KEGG" id="sva:SVA_3657"/>
<protein>
    <recommendedName>
        <fullName evidence="8">Crp/Fnr family transcriptional regulator</fullName>
    </recommendedName>
</protein>
<feature type="domain" description="Cyclic nucleotide-binding" evidence="4">
    <location>
        <begin position="20"/>
        <end position="89"/>
    </location>
</feature>
<name>A0A1C7AFP5_9GAMM</name>
<evidence type="ECO:0000256" key="2">
    <source>
        <dbReference type="ARBA" id="ARBA00023125"/>
    </source>
</evidence>
<evidence type="ECO:0000256" key="1">
    <source>
        <dbReference type="ARBA" id="ARBA00023015"/>
    </source>
</evidence>
<sequence length="245" mass="26862">MTREATARVRREEAEAPSVLSLALTPDAWKQEFAGLRIRDLEDGAPIYRRGDDVDCIYVVESGYVRLAAPGVRGREITSAILGARHVFGPGLDGAARAGESAFAKGPARVYRVPGAEFRRAIALGAPFATRSLRVVRARRQVLARRIENLAPLPAPQRVLATLAELLVHHGAPCGHGEAMHLRLSARELADLSGAILPQVRMTLGALRRRGFVRCTHDFICVSKLHVLLRLLRRRKLTSPNRPIG</sequence>
<evidence type="ECO:0000256" key="3">
    <source>
        <dbReference type="ARBA" id="ARBA00023163"/>
    </source>
</evidence>
<dbReference type="Proteomes" id="UP000218899">
    <property type="component" value="Chromosome"/>
</dbReference>
<organism evidence="6 7">
    <name type="scientific">Sulfurifustis variabilis</name>
    <dbReference type="NCBI Taxonomy" id="1675686"/>
    <lineage>
        <taxon>Bacteria</taxon>
        <taxon>Pseudomonadati</taxon>
        <taxon>Pseudomonadota</taxon>
        <taxon>Gammaproteobacteria</taxon>
        <taxon>Acidiferrobacterales</taxon>
        <taxon>Acidiferrobacteraceae</taxon>
        <taxon>Sulfurifustis</taxon>
    </lineage>
</organism>
<dbReference type="Pfam" id="PF00027">
    <property type="entry name" value="cNMP_binding"/>
    <property type="match status" value="1"/>
</dbReference>
<evidence type="ECO:0000313" key="6">
    <source>
        <dbReference type="EMBL" id="BAU50193.1"/>
    </source>
</evidence>
<dbReference type="InterPro" id="IPR000595">
    <property type="entry name" value="cNMP-bd_dom"/>
</dbReference>
<evidence type="ECO:0000259" key="4">
    <source>
        <dbReference type="PROSITE" id="PS50042"/>
    </source>
</evidence>
<keyword evidence="1" id="KW-0805">Transcription regulation</keyword>
<evidence type="ECO:0008006" key="8">
    <source>
        <dbReference type="Google" id="ProtNLM"/>
    </source>
</evidence>
<accession>A0A1C7AFP5</accession>
<dbReference type="CDD" id="cd00038">
    <property type="entry name" value="CAP_ED"/>
    <property type="match status" value="1"/>
</dbReference>
<dbReference type="EMBL" id="AP014936">
    <property type="protein sequence ID" value="BAU50193.1"/>
    <property type="molecule type" value="Genomic_DNA"/>
</dbReference>
<keyword evidence="2" id="KW-0238">DNA-binding</keyword>
<evidence type="ECO:0000259" key="5">
    <source>
        <dbReference type="PROSITE" id="PS51063"/>
    </source>
</evidence>
<dbReference type="Gene3D" id="2.60.120.10">
    <property type="entry name" value="Jelly Rolls"/>
    <property type="match status" value="1"/>
</dbReference>
<dbReference type="RefSeq" id="WP_169924174.1">
    <property type="nucleotide sequence ID" value="NZ_AP014936.1"/>
</dbReference>
<reference evidence="6 7" key="1">
    <citation type="submission" date="2015-08" db="EMBL/GenBank/DDBJ databases">
        <title>Complete genome sequence of Sulfurifustis variabilis.</title>
        <authorList>
            <person name="Miura A."/>
            <person name="Kojima H."/>
            <person name="Fukui M."/>
        </authorList>
    </citation>
    <scope>NUCLEOTIDE SEQUENCE [LARGE SCALE GENOMIC DNA]</scope>
    <source>
        <strain evidence="7">skN76</strain>
    </source>
</reference>
<keyword evidence="3" id="KW-0804">Transcription</keyword>
<evidence type="ECO:0000313" key="7">
    <source>
        <dbReference type="Proteomes" id="UP000218899"/>
    </source>
</evidence>
<gene>
    <name evidence="6" type="ORF">SVA_3657</name>
</gene>
<dbReference type="InterPro" id="IPR018490">
    <property type="entry name" value="cNMP-bd_dom_sf"/>
</dbReference>
<dbReference type="GO" id="GO:0003677">
    <property type="term" value="F:DNA binding"/>
    <property type="evidence" value="ECO:0007669"/>
    <property type="project" value="UniProtKB-KW"/>
</dbReference>
<dbReference type="AlphaFoldDB" id="A0A1C7AFP5"/>
<dbReference type="SUPFAM" id="SSF51206">
    <property type="entry name" value="cAMP-binding domain-like"/>
    <property type="match status" value="1"/>
</dbReference>
<dbReference type="InterPro" id="IPR014710">
    <property type="entry name" value="RmlC-like_jellyroll"/>
</dbReference>
<dbReference type="InterPro" id="IPR036390">
    <property type="entry name" value="WH_DNA-bd_sf"/>
</dbReference>
<feature type="domain" description="HTH crp-type" evidence="5">
    <location>
        <begin position="153"/>
        <end position="226"/>
    </location>
</feature>
<proteinExistence type="predicted"/>
<dbReference type="InterPro" id="IPR012318">
    <property type="entry name" value="HTH_CRP"/>
</dbReference>
<dbReference type="PROSITE" id="PS50042">
    <property type="entry name" value="CNMP_BINDING_3"/>
    <property type="match status" value="1"/>
</dbReference>
<dbReference type="PROSITE" id="PS51063">
    <property type="entry name" value="HTH_CRP_2"/>
    <property type="match status" value="1"/>
</dbReference>
<keyword evidence="7" id="KW-1185">Reference proteome</keyword>
<dbReference type="GO" id="GO:0006355">
    <property type="term" value="P:regulation of DNA-templated transcription"/>
    <property type="evidence" value="ECO:0007669"/>
    <property type="project" value="InterPro"/>
</dbReference>
<dbReference type="SUPFAM" id="SSF46785">
    <property type="entry name" value="Winged helix' DNA-binding domain"/>
    <property type="match status" value="1"/>
</dbReference>